<evidence type="ECO:0000313" key="3">
    <source>
        <dbReference type="Proteomes" id="UP000639338"/>
    </source>
</evidence>
<reference evidence="2 3" key="1">
    <citation type="submission" date="2020-08" db="EMBL/GenBank/DDBJ databases">
        <title>Aphidius gifuensis genome sequencing and assembly.</title>
        <authorList>
            <person name="Du Z."/>
        </authorList>
    </citation>
    <scope>NUCLEOTIDE SEQUENCE [LARGE SCALE GENOMIC DNA]</scope>
    <source>
        <strain evidence="2">YNYX2018</strain>
        <tissue evidence="2">Adults</tissue>
    </source>
</reference>
<dbReference type="AlphaFoldDB" id="A0A834Y2V6"/>
<evidence type="ECO:0000313" key="2">
    <source>
        <dbReference type="EMBL" id="KAF7997015.1"/>
    </source>
</evidence>
<evidence type="ECO:0000256" key="1">
    <source>
        <dbReference type="SAM" id="SignalP"/>
    </source>
</evidence>
<dbReference type="Proteomes" id="UP000639338">
    <property type="component" value="Unassembled WGS sequence"/>
</dbReference>
<accession>A0A834Y2V6</accession>
<sequence length="148" mass="17074">MNTSIIFFLLELFIFIKADDDCIKKEKLKCTGRPYFNVTLMAYYADYSSDISSDYLDMKDNKLSNLQDYIDGRANYVTAAMDIIPSLPYGSSICIPELNKHYRRQIKIQVRDYSVDLKGQGFKVVDICVRSEGDSYDKAVNRLVTIYI</sequence>
<comment type="caution">
    <text evidence="2">The sequence shown here is derived from an EMBL/GenBank/DDBJ whole genome shotgun (WGS) entry which is preliminary data.</text>
</comment>
<protein>
    <recommendedName>
        <fullName evidence="4">Odorant-binding protein</fullName>
    </recommendedName>
</protein>
<gene>
    <name evidence="2" type="ORF">HCN44_005292</name>
</gene>
<keyword evidence="3" id="KW-1185">Reference proteome</keyword>
<proteinExistence type="predicted"/>
<keyword evidence="1" id="KW-0732">Signal</keyword>
<feature type="signal peptide" evidence="1">
    <location>
        <begin position="1"/>
        <end position="18"/>
    </location>
</feature>
<evidence type="ECO:0008006" key="4">
    <source>
        <dbReference type="Google" id="ProtNLM"/>
    </source>
</evidence>
<dbReference type="OrthoDB" id="7752123at2759"/>
<feature type="chain" id="PRO_5032632960" description="Odorant-binding protein" evidence="1">
    <location>
        <begin position="19"/>
        <end position="148"/>
    </location>
</feature>
<organism evidence="2 3">
    <name type="scientific">Aphidius gifuensis</name>
    <name type="common">Parasitoid wasp</name>
    <dbReference type="NCBI Taxonomy" id="684658"/>
    <lineage>
        <taxon>Eukaryota</taxon>
        <taxon>Metazoa</taxon>
        <taxon>Ecdysozoa</taxon>
        <taxon>Arthropoda</taxon>
        <taxon>Hexapoda</taxon>
        <taxon>Insecta</taxon>
        <taxon>Pterygota</taxon>
        <taxon>Neoptera</taxon>
        <taxon>Endopterygota</taxon>
        <taxon>Hymenoptera</taxon>
        <taxon>Apocrita</taxon>
        <taxon>Ichneumonoidea</taxon>
        <taxon>Braconidae</taxon>
        <taxon>Aphidiinae</taxon>
        <taxon>Aphidius</taxon>
    </lineage>
</organism>
<dbReference type="EMBL" id="JACMRX010000001">
    <property type="protein sequence ID" value="KAF7997015.1"/>
    <property type="molecule type" value="Genomic_DNA"/>
</dbReference>
<name>A0A834Y2V6_APHGI</name>